<feature type="repeat" description="WD" evidence="3">
    <location>
        <begin position="341"/>
        <end position="382"/>
    </location>
</feature>
<name>A0A6C2YIE7_9BACT</name>
<dbReference type="EMBL" id="LR593887">
    <property type="protein sequence ID" value="VTR97108.1"/>
    <property type="molecule type" value="Genomic_DNA"/>
</dbReference>
<evidence type="ECO:0000256" key="1">
    <source>
        <dbReference type="ARBA" id="ARBA00022574"/>
    </source>
</evidence>
<dbReference type="Pfam" id="PF00400">
    <property type="entry name" value="WD40"/>
    <property type="match status" value="7"/>
</dbReference>
<reference evidence="5" key="1">
    <citation type="submission" date="2019-04" db="EMBL/GenBank/DDBJ databases">
        <authorList>
            <consortium name="Science for Life Laboratories"/>
        </authorList>
    </citation>
    <scope>NUCLEOTIDE SEQUENCE</scope>
    <source>
        <strain evidence="5">MBLW1</strain>
    </source>
</reference>
<proteinExistence type="predicted"/>
<keyword evidence="1 3" id="KW-0853">WD repeat</keyword>
<organism evidence="5">
    <name type="scientific">Tuwongella immobilis</name>
    <dbReference type="NCBI Taxonomy" id="692036"/>
    <lineage>
        <taxon>Bacteria</taxon>
        <taxon>Pseudomonadati</taxon>
        <taxon>Planctomycetota</taxon>
        <taxon>Planctomycetia</taxon>
        <taxon>Gemmatales</taxon>
        <taxon>Gemmataceae</taxon>
        <taxon>Tuwongella</taxon>
    </lineage>
</organism>
<evidence type="ECO:0000256" key="2">
    <source>
        <dbReference type="ARBA" id="ARBA00022737"/>
    </source>
</evidence>
<dbReference type="RefSeq" id="WP_162656011.1">
    <property type="nucleotide sequence ID" value="NZ_LR593887.1"/>
</dbReference>
<dbReference type="PANTHER" id="PTHR19879:SF9">
    <property type="entry name" value="TRANSCRIPTION INITIATION FACTOR TFIID SUBUNIT 5"/>
    <property type="match status" value="1"/>
</dbReference>
<feature type="repeat" description="WD" evidence="3">
    <location>
        <begin position="299"/>
        <end position="340"/>
    </location>
</feature>
<dbReference type="Proteomes" id="UP000464378">
    <property type="component" value="Chromosome"/>
</dbReference>
<accession>A0A6C2YIE7</accession>
<dbReference type="KEGG" id="tim:GMBLW1_31150"/>
<dbReference type="EMBL" id="LR586016">
    <property type="protein sequence ID" value="VIP00845.1"/>
    <property type="molecule type" value="Genomic_DNA"/>
</dbReference>
<dbReference type="InterPro" id="IPR019775">
    <property type="entry name" value="WD40_repeat_CS"/>
</dbReference>
<gene>
    <name evidence="5" type="ORF">GMBLW1_31150</name>
</gene>
<evidence type="ECO:0000256" key="3">
    <source>
        <dbReference type="PROSITE-ProRule" id="PRU00221"/>
    </source>
</evidence>
<dbReference type="InterPro" id="IPR001680">
    <property type="entry name" value="WD40_rpt"/>
</dbReference>
<evidence type="ECO:0000259" key="4">
    <source>
        <dbReference type="Pfam" id="PF07635"/>
    </source>
</evidence>
<keyword evidence="6" id="KW-1185">Reference proteome</keyword>
<dbReference type="AlphaFoldDB" id="A0A6C2YIE7"/>
<protein>
    <recommendedName>
        <fullName evidence="4">Cytochrome C Planctomycete-type domain-containing protein</fullName>
    </recommendedName>
</protein>
<evidence type="ECO:0000313" key="6">
    <source>
        <dbReference type="Proteomes" id="UP000464378"/>
    </source>
</evidence>
<dbReference type="SMART" id="SM00320">
    <property type="entry name" value="WD40"/>
    <property type="match status" value="7"/>
</dbReference>
<dbReference type="InterPro" id="IPR036322">
    <property type="entry name" value="WD40_repeat_dom_sf"/>
</dbReference>
<dbReference type="PROSITE" id="PS50082">
    <property type="entry name" value="WD_REPEATS_2"/>
    <property type="match status" value="4"/>
</dbReference>
<dbReference type="PRINTS" id="PR00320">
    <property type="entry name" value="GPROTEINBRPT"/>
</dbReference>
<dbReference type="PROSITE" id="PS00678">
    <property type="entry name" value="WD_REPEATS_1"/>
    <property type="match status" value="2"/>
</dbReference>
<evidence type="ECO:0000313" key="5">
    <source>
        <dbReference type="EMBL" id="VIP00845.1"/>
    </source>
</evidence>
<feature type="repeat" description="WD" evidence="3">
    <location>
        <begin position="257"/>
        <end position="298"/>
    </location>
</feature>
<dbReference type="SUPFAM" id="SSF50978">
    <property type="entry name" value="WD40 repeat-like"/>
    <property type="match status" value="1"/>
</dbReference>
<feature type="repeat" description="WD" evidence="3">
    <location>
        <begin position="383"/>
        <end position="424"/>
    </location>
</feature>
<dbReference type="Pfam" id="PF07635">
    <property type="entry name" value="PSCyt1"/>
    <property type="match status" value="1"/>
</dbReference>
<dbReference type="Gene3D" id="2.130.10.10">
    <property type="entry name" value="YVTN repeat-like/Quinoprotein amine dehydrogenase"/>
    <property type="match status" value="2"/>
</dbReference>
<feature type="domain" description="Cytochrome C Planctomycete-type" evidence="4">
    <location>
        <begin position="36"/>
        <end position="98"/>
    </location>
</feature>
<dbReference type="PANTHER" id="PTHR19879">
    <property type="entry name" value="TRANSCRIPTION INITIATION FACTOR TFIID"/>
    <property type="match status" value="1"/>
</dbReference>
<dbReference type="PROSITE" id="PS50294">
    <property type="entry name" value="WD_REPEATS_REGION"/>
    <property type="match status" value="3"/>
</dbReference>
<dbReference type="InterPro" id="IPR020472">
    <property type="entry name" value="WD40_PAC1"/>
</dbReference>
<dbReference type="InterPro" id="IPR015943">
    <property type="entry name" value="WD40/YVTN_repeat-like_dom_sf"/>
</dbReference>
<dbReference type="CDD" id="cd00200">
    <property type="entry name" value="WD40"/>
    <property type="match status" value="1"/>
</dbReference>
<keyword evidence="2" id="KW-0677">Repeat</keyword>
<sequence length="531" mass="56646">MRIWGSWLLALAVVAPGFGAEPTYWGEIRPLLRKHCTVCHSERHRDDFDVSAGLVLDTPEAIRAGGQSGKVPVVTPGKGASSLLVTILREKNPKRRMPLDADPLSDADADLLRRWIDAGLPLGTPPAVTAMATPGTTPRRLRKRDVTFTTKMPVPKKLAPTPAMLAMKLPIGPLAPVTAVNFSIDGKRLAVGSYGRVVIWDTTTGQPIQTLTNLLGAVNDLRFSPDGTLLAIAGGQPSARGEIRLVSTADWKPKGTLGGHLDTVAAVAFHPKGAQLASVSFDRTVRLWDLATMQVQRVMKDHSDSVHAVAYDPQGTVLVTASKDRTLRLWDLTTGKSKLTLSGMEQDVLAVTVSGDGQRIFSSGMEPQMHVWNAQTGERIGKVAGHSISVDEIARSATAEVIASVGADQTLRLWNPKTGAATKSIPLESRAYAVGVSPDGTLAAVGGVDGTVRLVKLAESRVLLTLVMVPAAEKLGWLSWTPEGYIAADEPVWGQVTWLAGSTAVAGESLGYLRSPERLRDAWQGKPVKAP</sequence>
<dbReference type="InterPro" id="IPR011429">
    <property type="entry name" value="Cyt_c_Planctomycete-type"/>
</dbReference>
<dbReference type="InParanoid" id="A0A6C2YIE7"/>